<comment type="subcellular location">
    <subcellularLocation>
        <location evidence="1">Membrane</location>
    </subcellularLocation>
</comment>
<gene>
    <name evidence="15" type="primary">LOC103118919</name>
</gene>
<keyword evidence="11" id="KW-0812">Transmembrane</keyword>
<dbReference type="Pfam" id="PF00531">
    <property type="entry name" value="Death"/>
    <property type="match status" value="1"/>
</dbReference>
<evidence type="ECO:0000256" key="2">
    <source>
        <dbReference type="ARBA" id="ARBA00022703"/>
    </source>
</evidence>
<dbReference type="PRINTS" id="PR01956">
    <property type="entry name" value="TNFACTORR10"/>
</dbReference>
<evidence type="ECO:0000259" key="13">
    <source>
        <dbReference type="PROSITE" id="PS50050"/>
    </source>
</evidence>
<evidence type="ECO:0000256" key="1">
    <source>
        <dbReference type="ARBA" id="ARBA00004370"/>
    </source>
</evidence>
<keyword evidence="6 9" id="KW-1015">Disulfide bond</keyword>
<dbReference type="Gene3D" id="2.10.50.10">
    <property type="entry name" value="Tumor Necrosis Factor Receptor, subunit A, domain 2"/>
    <property type="match status" value="3"/>
</dbReference>
<feature type="repeat" description="TNFR-Cys" evidence="9">
    <location>
        <begin position="132"/>
        <end position="172"/>
    </location>
</feature>
<protein>
    <submittedName>
        <fullName evidence="15">Tumor necrosis factor receptor superfamily member 10B-like</fullName>
    </submittedName>
</protein>
<dbReference type="SMART" id="SM00208">
    <property type="entry name" value="TNFR"/>
    <property type="match status" value="2"/>
</dbReference>
<evidence type="ECO:0000256" key="11">
    <source>
        <dbReference type="SAM" id="Phobius"/>
    </source>
</evidence>
<dbReference type="InterPro" id="IPR034029">
    <property type="entry name" value="TNFRSF10A/B_death"/>
</dbReference>
<sequence length="447" mass="49137">MEQQGRSAAGAQAGSGRAARRARGAGPRSPKTLIFVVCSLLLQVSPVSPRVISPDIVKQLAGPQMWRDSHREKQCQPGFYLSGESGSCISCIDGKEYTSHQNQLPSCKLCAVCKSDEEEVAPCTTIQNRKCQCKTGTFREENSPEFCKNCSSRCSEGMMEIQACTPRNDRICVSREAGSAQSGTVPVVLSVCVLVLLLGLIILAWWYRKRLSGVLAVFMNTVCSRFICRQSEPGASDNAYNERQSLRESRSVEVSEQEQEGQELAERAGDSNQAPVEAAPAGATGQAPEEVALLLASARADTLQTKRRQLVPATGVDPTESLRLCFDHFSNIIPITCWDRLLRRMGLSDNDIHVARARAGDPHSALYEMLMTWLNRTGRKASINTLLDALDDVGERAAWEKIENYLVGSGNFIYKDDGADSAFPYPKMTQRQPFPANKEEKISFLGF</sequence>
<evidence type="ECO:0000313" key="15">
    <source>
        <dbReference type="RefSeq" id="XP_060034820.1"/>
    </source>
</evidence>
<evidence type="ECO:0000259" key="12">
    <source>
        <dbReference type="PROSITE" id="PS50017"/>
    </source>
</evidence>
<dbReference type="CDD" id="cd10580">
    <property type="entry name" value="TNFRSF10"/>
    <property type="match status" value="1"/>
</dbReference>
<dbReference type="GeneID" id="103118919"/>
<dbReference type="SUPFAM" id="SSF57586">
    <property type="entry name" value="TNF receptor-like"/>
    <property type="match status" value="2"/>
</dbReference>
<feature type="disulfide bond" evidence="9">
    <location>
        <begin position="113"/>
        <end position="131"/>
    </location>
</feature>
<reference evidence="15" key="1">
    <citation type="submission" date="2025-08" db="UniProtKB">
        <authorList>
            <consortium name="RefSeq"/>
        </authorList>
    </citation>
    <scope>IDENTIFICATION</scope>
</reference>
<dbReference type="PANTHER" id="PTHR46330:SF1">
    <property type="entry name" value="TUMOR NECROSIS FACTOR RECEPTOR SUPERFAMILY MEMBER 10B"/>
    <property type="match status" value="1"/>
</dbReference>
<keyword evidence="2" id="KW-0053">Apoptosis</keyword>
<feature type="domain" description="TNFR-Cys" evidence="13">
    <location>
        <begin position="90"/>
        <end position="131"/>
    </location>
</feature>
<feature type="compositionally biased region" description="Low complexity" evidence="10">
    <location>
        <begin position="1"/>
        <end position="17"/>
    </location>
</feature>
<keyword evidence="14" id="KW-1185">Reference proteome</keyword>
<accession>A0ABM3WE23</accession>
<dbReference type="InterPro" id="IPR000488">
    <property type="entry name" value="Death_dom"/>
</dbReference>
<dbReference type="InterPro" id="IPR052491">
    <property type="entry name" value="TNFRSF10"/>
</dbReference>
<evidence type="ECO:0000256" key="8">
    <source>
        <dbReference type="ARBA" id="ARBA00023180"/>
    </source>
</evidence>
<feature type="domain" description="TNFR-Cys" evidence="13">
    <location>
        <begin position="132"/>
        <end position="172"/>
    </location>
</feature>
<feature type="domain" description="Death" evidence="12">
    <location>
        <begin position="338"/>
        <end position="406"/>
    </location>
</feature>
<dbReference type="InterPro" id="IPR020465">
    <property type="entry name" value="TNFR_10"/>
</dbReference>
<dbReference type="SUPFAM" id="SSF47986">
    <property type="entry name" value="DEATH domain"/>
    <property type="match status" value="1"/>
</dbReference>
<feature type="transmembrane region" description="Helical" evidence="11">
    <location>
        <begin position="187"/>
        <end position="207"/>
    </location>
</feature>
<feature type="repeat" description="TNFR-Cys" evidence="9">
    <location>
        <begin position="90"/>
        <end position="131"/>
    </location>
</feature>
<feature type="region of interest" description="Disordered" evidence="10">
    <location>
        <begin position="234"/>
        <end position="283"/>
    </location>
</feature>
<organism evidence="14 15">
    <name type="scientific">Erinaceus europaeus</name>
    <name type="common">Western European hedgehog</name>
    <dbReference type="NCBI Taxonomy" id="9365"/>
    <lineage>
        <taxon>Eukaryota</taxon>
        <taxon>Metazoa</taxon>
        <taxon>Chordata</taxon>
        <taxon>Craniata</taxon>
        <taxon>Vertebrata</taxon>
        <taxon>Euteleostomi</taxon>
        <taxon>Mammalia</taxon>
        <taxon>Eutheria</taxon>
        <taxon>Laurasiatheria</taxon>
        <taxon>Eulipotyphla</taxon>
        <taxon>Erinaceidae</taxon>
        <taxon>Erinaceinae</taxon>
        <taxon>Erinaceus</taxon>
    </lineage>
</organism>
<dbReference type="PROSITE" id="PS50050">
    <property type="entry name" value="TNFR_NGFR_2"/>
    <property type="match status" value="2"/>
</dbReference>
<dbReference type="PANTHER" id="PTHR46330">
    <property type="entry name" value="TUMOR NECROSIS FACTOR RECEPTOR SUPERFAMILY MEMBER 10B"/>
    <property type="match status" value="1"/>
</dbReference>
<dbReference type="RefSeq" id="XP_060034820.1">
    <property type="nucleotide sequence ID" value="XM_060178837.1"/>
</dbReference>
<feature type="disulfide bond" evidence="9">
    <location>
        <begin position="154"/>
        <end position="172"/>
    </location>
</feature>
<evidence type="ECO:0000313" key="14">
    <source>
        <dbReference type="Proteomes" id="UP001652624"/>
    </source>
</evidence>
<evidence type="ECO:0000256" key="7">
    <source>
        <dbReference type="ARBA" id="ARBA00023170"/>
    </source>
</evidence>
<keyword evidence="8" id="KW-0325">Glycoprotein</keyword>
<feature type="region of interest" description="Disordered" evidence="10">
    <location>
        <begin position="1"/>
        <end position="27"/>
    </location>
</feature>
<evidence type="ECO:0000256" key="9">
    <source>
        <dbReference type="PROSITE-ProRule" id="PRU00206"/>
    </source>
</evidence>
<evidence type="ECO:0000256" key="3">
    <source>
        <dbReference type="ARBA" id="ARBA00022729"/>
    </source>
</evidence>
<keyword evidence="11" id="KW-1133">Transmembrane helix</keyword>
<comment type="caution">
    <text evidence="9">Lacks conserved residue(s) required for the propagation of feature annotation.</text>
</comment>
<proteinExistence type="predicted"/>
<feature type="disulfide bond" evidence="9">
    <location>
        <begin position="110"/>
        <end position="123"/>
    </location>
</feature>
<evidence type="ECO:0000256" key="10">
    <source>
        <dbReference type="SAM" id="MobiDB-lite"/>
    </source>
</evidence>
<dbReference type="Pfam" id="PF00020">
    <property type="entry name" value="TNFR_c6"/>
    <property type="match status" value="2"/>
</dbReference>
<evidence type="ECO:0000256" key="6">
    <source>
        <dbReference type="ARBA" id="ARBA00023157"/>
    </source>
</evidence>
<dbReference type="Proteomes" id="UP001652624">
    <property type="component" value="Chromosome 19"/>
</dbReference>
<dbReference type="SMART" id="SM00005">
    <property type="entry name" value="DEATH"/>
    <property type="match status" value="1"/>
</dbReference>
<dbReference type="Gene3D" id="1.10.533.10">
    <property type="entry name" value="Death Domain, Fas"/>
    <property type="match status" value="1"/>
</dbReference>
<evidence type="ECO:0000256" key="5">
    <source>
        <dbReference type="ARBA" id="ARBA00023136"/>
    </source>
</evidence>
<keyword evidence="5 11" id="KW-0472">Membrane</keyword>
<feature type="compositionally biased region" description="Basic and acidic residues" evidence="10">
    <location>
        <begin position="244"/>
        <end position="253"/>
    </location>
</feature>
<evidence type="ECO:0000256" key="4">
    <source>
        <dbReference type="ARBA" id="ARBA00022737"/>
    </source>
</evidence>
<dbReference type="InterPro" id="IPR001368">
    <property type="entry name" value="TNFR/NGFR_Cys_rich_reg"/>
</dbReference>
<keyword evidence="4" id="KW-0677">Repeat</keyword>
<name>A0ABM3WE23_ERIEU</name>
<dbReference type="InterPro" id="IPR011029">
    <property type="entry name" value="DEATH-like_dom_sf"/>
</dbReference>
<dbReference type="PROSITE" id="PS50017">
    <property type="entry name" value="DEATH_DOMAIN"/>
    <property type="match status" value="1"/>
</dbReference>
<dbReference type="InterPro" id="IPR034024">
    <property type="entry name" value="TNFRSF10_N"/>
</dbReference>
<dbReference type="CDD" id="cd08315">
    <property type="entry name" value="Death_TRAILR_DR4_DR5"/>
    <property type="match status" value="1"/>
</dbReference>
<keyword evidence="3" id="KW-0732">Signal</keyword>
<keyword evidence="7" id="KW-0675">Receptor</keyword>